<accession>A0AC35ESB3</accession>
<dbReference type="WBParaSite" id="PS1159_v2.g10285.t1">
    <property type="protein sequence ID" value="PS1159_v2.g10285.t1"/>
    <property type="gene ID" value="PS1159_v2.g10285"/>
</dbReference>
<proteinExistence type="predicted"/>
<protein>
    <submittedName>
        <fullName evidence="2">Uncharacterized protein</fullName>
    </submittedName>
</protein>
<organism evidence="1 2">
    <name type="scientific">Panagrolaimus sp. PS1159</name>
    <dbReference type="NCBI Taxonomy" id="55785"/>
    <lineage>
        <taxon>Eukaryota</taxon>
        <taxon>Metazoa</taxon>
        <taxon>Ecdysozoa</taxon>
        <taxon>Nematoda</taxon>
        <taxon>Chromadorea</taxon>
        <taxon>Rhabditida</taxon>
        <taxon>Tylenchina</taxon>
        <taxon>Panagrolaimomorpha</taxon>
        <taxon>Panagrolaimoidea</taxon>
        <taxon>Panagrolaimidae</taxon>
        <taxon>Panagrolaimus</taxon>
    </lineage>
</organism>
<dbReference type="Proteomes" id="UP000887580">
    <property type="component" value="Unplaced"/>
</dbReference>
<evidence type="ECO:0000313" key="2">
    <source>
        <dbReference type="WBParaSite" id="PS1159_v2.g10285.t1"/>
    </source>
</evidence>
<sequence>MYNYGITFLSVKSEQLLFILIECALLEVVPRKDVDSPCGDRNFVNVTDFCFCFDVDISRKSLFDAVGKPRDVELNALLLRA</sequence>
<reference evidence="2" key="1">
    <citation type="submission" date="2022-11" db="UniProtKB">
        <authorList>
            <consortium name="WormBaseParasite"/>
        </authorList>
    </citation>
    <scope>IDENTIFICATION</scope>
</reference>
<evidence type="ECO:0000313" key="1">
    <source>
        <dbReference type="Proteomes" id="UP000887580"/>
    </source>
</evidence>
<name>A0AC35ESB3_9BILA</name>